<gene>
    <name evidence="6" type="ORF">KTT_32960</name>
</gene>
<reference evidence="7" key="1">
    <citation type="submission" date="2018-12" db="EMBL/GenBank/DDBJ databases">
        <title>Tengunoibacter tsumagoiensis gen. nov., sp. nov., Dictyobacter kobayashii sp. nov., D. alpinus sp. nov., and D. joshuensis sp. nov. and description of Dictyobacteraceae fam. nov. within the order Ktedonobacterales isolated from Tengu-no-mugimeshi.</title>
        <authorList>
            <person name="Wang C.M."/>
            <person name="Zheng Y."/>
            <person name="Sakai Y."/>
            <person name="Toyoda A."/>
            <person name="Minakuchi Y."/>
            <person name="Abe K."/>
            <person name="Yokota A."/>
            <person name="Yabe S."/>
        </authorList>
    </citation>
    <scope>NUCLEOTIDE SEQUENCE [LARGE SCALE GENOMIC DNA]</scope>
    <source>
        <strain evidence="7">Uno3</strain>
    </source>
</reference>
<evidence type="ECO:0000256" key="1">
    <source>
        <dbReference type="ARBA" id="ARBA00005417"/>
    </source>
</evidence>
<dbReference type="SMART" id="SM00382">
    <property type="entry name" value="AAA"/>
    <property type="match status" value="1"/>
</dbReference>
<dbReference type="InterPro" id="IPR027417">
    <property type="entry name" value="P-loop_NTPase"/>
</dbReference>
<evidence type="ECO:0000256" key="4">
    <source>
        <dbReference type="ARBA" id="ARBA00022840"/>
    </source>
</evidence>
<accession>A0A402A2R9</accession>
<dbReference type="OrthoDB" id="9804819at2"/>
<dbReference type="PROSITE" id="PS50893">
    <property type="entry name" value="ABC_TRANSPORTER_2"/>
    <property type="match status" value="1"/>
</dbReference>
<dbReference type="InterPro" id="IPR003439">
    <property type="entry name" value="ABC_transporter-like_ATP-bd"/>
</dbReference>
<dbReference type="Proteomes" id="UP000287352">
    <property type="component" value="Unassembled WGS sequence"/>
</dbReference>
<dbReference type="PANTHER" id="PTHR43335:SF4">
    <property type="entry name" value="ABC TRANSPORTER, ATP-BINDING PROTEIN"/>
    <property type="match status" value="1"/>
</dbReference>
<dbReference type="EMBL" id="BIFR01000001">
    <property type="protein sequence ID" value="GCE13437.1"/>
    <property type="molecule type" value="Genomic_DNA"/>
</dbReference>
<organism evidence="6 7">
    <name type="scientific">Tengunoibacter tsumagoiensis</name>
    <dbReference type="NCBI Taxonomy" id="2014871"/>
    <lineage>
        <taxon>Bacteria</taxon>
        <taxon>Bacillati</taxon>
        <taxon>Chloroflexota</taxon>
        <taxon>Ktedonobacteria</taxon>
        <taxon>Ktedonobacterales</taxon>
        <taxon>Dictyobacteraceae</taxon>
        <taxon>Tengunoibacter</taxon>
    </lineage>
</organism>
<dbReference type="GO" id="GO:0016887">
    <property type="term" value="F:ATP hydrolysis activity"/>
    <property type="evidence" value="ECO:0007669"/>
    <property type="project" value="InterPro"/>
</dbReference>
<keyword evidence="7" id="KW-1185">Reference proteome</keyword>
<evidence type="ECO:0000313" key="7">
    <source>
        <dbReference type="Proteomes" id="UP000287352"/>
    </source>
</evidence>
<evidence type="ECO:0000313" key="6">
    <source>
        <dbReference type="EMBL" id="GCE13437.1"/>
    </source>
</evidence>
<keyword evidence="4 6" id="KW-0067">ATP-binding</keyword>
<name>A0A402A2R9_9CHLR</name>
<dbReference type="RefSeq" id="WP_126580961.1">
    <property type="nucleotide sequence ID" value="NZ_BIFR01000001.1"/>
</dbReference>
<keyword evidence="2" id="KW-0813">Transport</keyword>
<evidence type="ECO:0000256" key="2">
    <source>
        <dbReference type="ARBA" id="ARBA00022448"/>
    </source>
</evidence>
<dbReference type="Gene3D" id="3.40.50.300">
    <property type="entry name" value="P-loop containing nucleotide triphosphate hydrolases"/>
    <property type="match status" value="1"/>
</dbReference>
<dbReference type="SUPFAM" id="SSF52540">
    <property type="entry name" value="P-loop containing nucleoside triphosphate hydrolases"/>
    <property type="match status" value="1"/>
</dbReference>
<sequence>MTVKVVLKTQHLKKSYGVVHAVEDISLYVNQGEIVGFLGPNGSGKTTTIGMILGLIYPTAGSIEVLGKPVKPLQNRALQNVGTLMGAPSLMLSLSARDNLRLLGRLYDNVTPQRIEQVLEMVNLQQDAHRLVKQYSTGMKQRLGLALALLDNPKLLILDEPTNGMDPSGMHEIRLLLRNLVAQGISIFISSHLLHEMEMICDRAVIIFKGKIIAEGTMEELLAGKEIVRIKTSQPESVSDALQGIMHGAGKVQINGDYIDIHGFTSEQVIEYLVEKRLTPHEVGHVRHDLESVFLNLTQENSARR</sequence>
<dbReference type="AlphaFoldDB" id="A0A402A2R9"/>
<dbReference type="Pfam" id="PF00005">
    <property type="entry name" value="ABC_tran"/>
    <property type="match status" value="1"/>
</dbReference>
<dbReference type="InterPro" id="IPR003593">
    <property type="entry name" value="AAA+_ATPase"/>
</dbReference>
<evidence type="ECO:0000256" key="3">
    <source>
        <dbReference type="ARBA" id="ARBA00022741"/>
    </source>
</evidence>
<protein>
    <submittedName>
        <fullName evidence="6">ABC transporter ATP-binding protein</fullName>
    </submittedName>
</protein>
<dbReference type="PANTHER" id="PTHR43335">
    <property type="entry name" value="ABC TRANSPORTER, ATP-BINDING PROTEIN"/>
    <property type="match status" value="1"/>
</dbReference>
<evidence type="ECO:0000259" key="5">
    <source>
        <dbReference type="PROSITE" id="PS50893"/>
    </source>
</evidence>
<comment type="caution">
    <text evidence="6">The sequence shown here is derived from an EMBL/GenBank/DDBJ whole genome shotgun (WGS) entry which is preliminary data.</text>
</comment>
<comment type="similarity">
    <text evidence="1">Belongs to the ABC transporter superfamily.</text>
</comment>
<dbReference type="GO" id="GO:0005524">
    <property type="term" value="F:ATP binding"/>
    <property type="evidence" value="ECO:0007669"/>
    <property type="project" value="UniProtKB-KW"/>
</dbReference>
<feature type="domain" description="ABC transporter" evidence="5">
    <location>
        <begin position="7"/>
        <end position="234"/>
    </location>
</feature>
<keyword evidence="3" id="KW-0547">Nucleotide-binding</keyword>
<proteinExistence type="inferred from homology"/>